<dbReference type="Gene3D" id="3.30.465.10">
    <property type="match status" value="1"/>
</dbReference>
<dbReference type="Gene3D" id="3.30.43.10">
    <property type="entry name" value="Uridine Diphospho-n-acetylenolpyruvylglucosamine Reductase, domain 2"/>
    <property type="match status" value="1"/>
</dbReference>
<dbReference type="Pfam" id="PF01565">
    <property type="entry name" value="FAD_binding_4"/>
    <property type="match status" value="1"/>
</dbReference>
<proteinExistence type="inferred from homology"/>
<name>A0ABN2VQW9_9ACTN</name>
<dbReference type="InterPro" id="IPR016169">
    <property type="entry name" value="FAD-bd_PCMH_sub2"/>
</dbReference>
<dbReference type="Proteomes" id="UP001500016">
    <property type="component" value="Unassembled WGS sequence"/>
</dbReference>
<comment type="caution">
    <text evidence="8">The sequence shown here is derived from an EMBL/GenBank/DDBJ whole genome shotgun (WGS) entry which is preliminary data.</text>
</comment>
<keyword evidence="3" id="KW-0285">Flavoprotein</keyword>
<dbReference type="Gene3D" id="3.40.462.20">
    <property type="match status" value="1"/>
</dbReference>
<protein>
    <submittedName>
        <fullName evidence="8">FAD-binding oxidoreductase</fullName>
    </submittedName>
</protein>
<keyword evidence="5" id="KW-0560">Oxidoreductase</keyword>
<dbReference type="InterPro" id="IPR036318">
    <property type="entry name" value="FAD-bd_PCMH-like_sf"/>
</dbReference>
<accession>A0ABN2VQW9</accession>
<dbReference type="InterPro" id="IPR016167">
    <property type="entry name" value="FAD-bd_PCMH_sub1"/>
</dbReference>
<dbReference type="SUPFAM" id="SSF56176">
    <property type="entry name" value="FAD-binding/transporter-associated domain-like"/>
    <property type="match status" value="1"/>
</dbReference>
<feature type="domain" description="FAD-binding PCMH-type" evidence="7">
    <location>
        <begin position="61"/>
        <end position="229"/>
    </location>
</feature>
<evidence type="ECO:0000256" key="3">
    <source>
        <dbReference type="ARBA" id="ARBA00022630"/>
    </source>
</evidence>
<keyword evidence="9" id="KW-1185">Reference proteome</keyword>
<evidence type="ECO:0000256" key="1">
    <source>
        <dbReference type="ARBA" id="ARBA00001974"/>
    </source>
</evidence>
<keyword evidence="4" id="KW-0274">FAD</keyword>
<dbReference type="PROSITE" id="PS51387">
    <property type="entry name" value="FAD_PCMH"/>
    <property type="match status" value="1"/>
</dbReference>
<evidence type="ECO:0000256" key="4">
    <source>
        <dbReference type="ARBA" id="ARBA00022827"/>
    </source>
</evidence>
<dbReference type="InterPro" id="IPR050416">
    <property type="entry name" value="FAD-linked_Oxidoreductase"/>
</dbReference>
<feature type="region of interest" description="Disordered" evidence="6">
    <location>
        <begin position="1"/>
        <end position="27"/>
    </location>
</feature>
<dbReference type="PANTHER" id="PTHR42973:SF39">
    <property type="entry name" value="FAD-BINDING PCMH-TYPE DOMAIN-CONTAINING PROTEIN"/>
    <property type="match status" value="1"/>
</dbReference>
<dbReference type="InterPro" id="IPR006094">
    <property type="entry name" value="Oxid_FAD_bind_N"/>
</dbReference>
<gene>
    <name evidence="8" type="ORF">GCM10009801_17660</name>
</gene>
<reference evidence="8 9" key="1">
    <citation type="journal article" date="2019" name="Int. J. Syst. Evol. Microbiol.">
        <title>The Global Catalogue of Microorganisms (GCM) 10K type strain sequencing project: providing services to taxonomists for standard genome sequencing and annotation.</title>
        <authorList>
            <consortium name="The Broad Institute Genomics Platform"/>
            <consortium name="The Broad Institute Genome Sequencing Center for Infectious Disease"/>
            <person name="Wu L."/>
            <person name="Ma J."/>
        </authorList>
    </citation>
    <scope>NUCLEOTIDE SEQUENCE [LARGE SCALE GENOMIC DNA]</scope>
    <source>
        <strain evidence="8 9">JCM 15478</strain>
    </source>
</reference>
<evidence type="ECO:0000256" key="2">
    <source>
        <dbReference type="ARBA" id="ARBA00005466"/>
    </source>
</evidence>
<evidence type="ECO:0000259" key="7">
    <source>
        <dbReference type="PROSITE" id="PS51387"/>
    </source>
</evidence>
<comment type="similarity">
    <text evidence="2">Belongs to the oxygen-dependent FAD-linked oxidoreductase family.</text>
</comment>
<dbReference type="PANTHER" id="PTHR42973">
    <property type="entry name" value="BINDING OXIDOREDUCTASE, PUTATIVE (AFU_ORTHOLOGUE AFUA_1G17690)-RELATED"/>
    <property type="match status" value="1"/>
</dbReference>
<dbReference type="InterPro" id="IPR016166">
    <property type="entry name" value="FAD-bd_PCMH"/>
</dbReference>
<dbReference type="RefSeq" id="WP_344525829.1">
    <property type="nucleotide sequence ID" value="NZ_BAAAPE010000005.1"/>
</dbReference>
<feature type="compositionally biased region" description="Low complexity" evidence="6">
    <location>
        <begin position="1"/>
        <end position="26"/>
    </location>
</feature>
<evidence type="ECO:0000313" key="9">
    <source>
        <dbReference type="Proteomes" id="UP001500016"/>
    </source>
</evidence>
<dbReference type="EMBL" id="BAAAPE010000005">
    <property type="protein sequence ID" value="GAA2068872.1"/>
    <property type="molecule type" value="Genomic_DNA"/>
</dbReference>
<evidence type="ECO:0000256" key="5">
    <source>
        <dbReference type="ARBA" id="ARBA00023002"/>
    </source>
</evidence>
<organism evidence="8 9">
    <name type="scientific">Streptomyces albiaxialis</name>
    <dbReference type="NCBI Taxonomy" id="329523"/>
    <lineage>
        <taxon>Bacteria</taxon>
        <taxon>Bacillati</taxon>
        <taxon>Actinomycetota</taxon>
        <taxon>Actinomycetes</taxon>
        <taxon>Kitasatosporales</taxon>
        <taxon>Streptomycetaceae</taxon>
        <taxon>Streptomyces</taxon>
    </lineage>
</organism>
<evidence type="ECO:0000313" key="8">
    <source>
        <dbReference type="EMBL" id="GAA2068872.1"/>
    </source>
</evidence>
<evidence type="ECO:0000256" key="6">
    <source>
        <dbReference type="SAM" id="MobiDB-lite"/>
    </source>
</evidence>
<sequence>MTTGKTGPTGPTRAAGTTGTTGAAGTDASLGDALRAAVRGPVVVRGDDGFDDARRPWNLAVDQPVAAVVEPLDADDAAAAVRFAARTGHPLLPQPSGHGASGDAADALLLRTHRMDDVTLDPVRRTARVGAGAKWGQVLTAADPYGLTGLAGSSPVVSVAGYALGGGLSWFGRAHGFAAHSVRALDVVDATGTARHVTAESDPELFWALRGGGGDHALVTALEIDLVPAPELYGGALLWPGAAAPDVLGAYREVTAAAPDALTVWFSLVHFPGAEPMTAVHATYLGPPEEGAALLRPFERAGGTLTDSRGALSPARLGSVTAEPTAPQSGLSSAELLTELTDEAAEALLARPIEPLLNVQLRHLGGALARPPADAGTEAGACGVLTEPYLLSTYGRVPDPGAAAGVRERQAELARDLRPYLTGRKPYTYLSPGESAAAAFPAPALARLRALKRERDPRGVFRANAPVLGPPSPLGSAPR</sequence>
<comment type="cofactor">
    <cofactor evidence="1">
        <name>FAD</name>
        <dbReference type="ChEBI" id="CHEBI:57692"/>
    </cofactor>
</comment>